<evidence type="ECO:0000313" key="1">
    <source>
        <dbReference type="EMBL" id="PKV80119.1"/>
    </source>
</evidence>
<evidence type="ECO:0000313" key="2">
    <source>
        <dbReference type="Proteomes" id="UP000233766"/>
    </source>
</evidence>
<dbReference type="AlphaFoldDB" id="A0A2N3VER0"/>
<dbReference type="EMBL" id="PJMW01000002">
    <property type="protein sequence ID" value="PKV80119.1"/>
    <property type="molecule type" value="Genomic_DNA"/>
</dbReference>
<organism evidence="1 2">
    <name type="scientific">Nocardia fluminea</name>
    <dbReference type="NCBI Taxonomy" id="134984"/>
    <lineage>
        <taxon>Bacteria</taxon>
        <taxon>Bacillati</taxon>
        <taxon>Actinomycetota</taxon>
        <taxon>Actinomycetes</taxon>
        <taxon>Mycobacteriales</taxon>
        <taxon>Nocardiaceae</taxon>
        <taxon>Nocardia</taxon>
    </lineage>
</organism>
<dbReference type="Proteomes" id="UP000233766">
    <property type="component" value="Unassembled WGS sequence"/>
</dbReference>
<accession>A0A2N3VER0</accession>
<reference evidence="1 2" key="1">
    <citation type="submission" date="2017-12" db="EMBL/GenBank/DDBJ databases">
        <title>Sequencing the genomes of 1000 Actinobacteria strains.</title>
        <authorList>
            <person name="Klenk H.-P."/>
        </authorList>
    </citation>
    <scope>NUCLEOTIDE SEQUENCE [LARGE SCALE GENOMIC DNA]</scope>
    <source>
        <strain evidence="1 2">DSM 44489</strain>
    </source>
</reference>
<sequence>MSYVVNACVAPLCHSQNYSGSISVAPSGIPTGRTPEGSVSEFEPLLGSRKATRTRHRRVRGHNHHHLPAGPRATVDQLTLRGADRRIGCLARHRGSGQELHVEVLDRDRLMFVDYPARPHTRSMGVLPGGLLVQSGGGAARDSVPVGRGLSAWATPARHFSLRPSQLSRTPGPETLVGQVEVRVCRSGRGRNTPIDADAIGRRRHLCYFSADHERGIPVSERIPVDTNRTRLRRQFARPHNRNLDALRQSQAAVCDRESIAGVLQRRQTVLAPFDRRPTMAFSGERLMPGADIGTKHLLLGDLGTAAKPGALPTRSGQEFSKFGERGPATAALLVDRLVPQKPAPMPLGLEPAHSLRSGAQAIGVPHGLDHTFECTADISQPGKGSKFVAINGGASTEVRR</sequence>
<keyword evidence="2" id="KW-1185">Reference proteome</keyword>
<name>A0A2N3VER0_9NOCA</name>
<comment type="caution">
    <text evidence="1">The sequence shown here is derived from an EMBL/GenBank/DDBJ whole genome shotgun (WGS) entry which is preliminary data.</text>
</comment>
<proteinExistence type="predicted"/>
<gene>
    <name evidence="1" type="ORF">ATK86_4536</name>
</gene>
<protein>
    <submittedName>
        <fullName evidence="1">Uncharacterized protein</fullName>
    </submittedName>
</protein>